<sequence>MAKRQAMSRGSSRRNFTKHASKVHRKNVPKRKPMRGGIRL</sequence>
<accession>A0A2R3UAH9</accession>
<name>A0A2R3UAH9_9VIRU</name>
<proteinExistence type="predicted"/>
<evidence type="ECO:0000313" key="2">
    <source>
        <dbReference type="EMBL" id="AVQ10262.1"/>
    </source>
</evidence>
<protein>
    <submittedName>
        <fullName evidence="2">Uncharacterized protein</fullName>
    </submittedName>
</protein>
<feature type="region of interest" description="Disordered" evidence="1">
    <location>
        <begin position="1"/>
        <end position="40"/>
    </location>
</feature>
<reference evidence="2" key="1">
    <citation type="submission" date="2018-03" db="EMBL/GenBank/DDBJ databases">
        <title>Twenty-four Novel Viral Genomes identified from the Dushanzi Mud Volcanic Sediment in Xinjiang, China.</title>
        <authorList>
            <person name="Han L."/>
        </authorList>
    </citation>
    <scope>NUCLEOTIDE SEQUENCE</scope>
</reference>
<dbReference type="EMBL" id="MH029529">
    <property type="protein sequence ID" value="AVQ10262.1"/>
    <property type="molecule type" value="Genomic_DNA"/>
</dbReference>
<organism evidence="2">
    <name type="scientific">Gokushovirinae environmental samples</name>
    <dbReference type="NCBI Taxonomy" id="1478972"/>
    <lineage>
        <taxon>Viruses</taxon>
        <taxon>Monodnaviria</taxon>
        <taxon>Sangervirae</taxon>
        <taxon>Phixviricota</taxon>
        <taxon>Malgrandaviricetes</taxon>
        <taxon>Petitvirales</taxon>
        <taxon>Microviridae</taxon>
        <taxon>environmental samples</taxon>
    </lineage>
</organism>
<feature type="compositionally biased region" description="Basic residues" evidence="1">
    <location>
        <begin position="11"/>
        <end position="34"/>
    </location>
</feature>
<evidence type="ECO:0000256" key="1">
    <source>
        <dbReference type="SAM" id="MobiDB-lite"/>
    </source>
</evidence>